<keyword evidence="7" id="KW-1185">Reference proteome</keyword>
<dbReference type="GO" id="GO:0000298">
    <property type="term" value="F:endopolyphosphatase activity"/>
    <property type="evidence" value="ECO:0007669"/>
    <property type="project" value="TreeGrafter"/>
</dbReference>
<dbReference type="GO" id="GO:1901909">
    <property type="term" value="P:diadenosine hexaphosphate catabolic process"/>
    <property type="evidence" value="ECO:0007669"/>
    <property type="project" value="TreeGrafter"/>
</dbReference>
<dbReference type="CDD" id="cd04666">
    <property type="entry name" value="NUDIX_DIPP2_like_Nudt4"/>
    <property type="match status" value="1"/>
</dbReference>
<dbReference type="Proteomes" id="UP000094565">
    <property type="component" value="Chromosome 1"/>
</dbReference>
<evidence type="ECO:0000256" key="3">
    <source>
        <dbReference type="ARBA" id="ARBA00022801"/>
    </source>
</evidence>
<evidence type="ECO:0000259" key="5">
    <source>
        <dbReference type="PROSITE" id="PS51462"/>
    </source>
</evidence>
<sequence>MAAEFVPLAVAREGRESQLYSKTSGARLIAGCVPLNETKDKVIMISSSKHKDRWILPKGGIEKDEEDDYRNTALRETWEEAGIFGDITKKLKVVFDHRFQKGNGDLKEKDLVIDGERIPRSEFHLYEMIVRELSQEWPESAKRERKWCTYSEAKHELTKSKRWELLDALNDSSIEKDVQSVFIDQKGNHKDAAIHADHY</sequence>
<dbReference type="AlphaFoldDB" id="A0A1B2J9G1"/>
<dbReference type="GO" id="GO:0005634">
    <property type="term" value="C:nucleus"/>
    <property type="evidence" value="ECO:0007669"/>
    <property type="project" value="TreeGrafter"/>
</dbReference>
<dbReference type="GO" id="GO:0008486">
    <property type="term" value="F:diphosphoinositol-polyphosphate diphosphatase activity"/>
    <property type="evidence" value="ECO:0007669"/>
    <property type="project" value="TreeGrafter"/>
</dbReference>
<dbReference type="EMBL" id="CP014584">
    <property type="protein sequence ID" value="ANZ74694.1"/>
    <property type="molecule type" value="Genomic_DNA"/>
</dbReference>
<proteinExistence type="predicted"/>
<keyword evidence="2" id="KW-0479">Metal-binding</keyword>
<dbReference type="Gene3D" id="3.90.79.10">
    <property type="entry name" value="Nucleoside Triphosphate Pyrophosphohydrolase"/>
    <property type="match status" value="1"/>
</dbReference>
<dbReference type="OrthoDB" id="2011998at2759"/>
<dbReference type="Pfam" id="PF00293">
    <property type="entry name" value="NUDIX"/>
    <property type="match status" value="1"/>
</dbReference>
<dbReference type="GO" id="GO:1901907">
    <property type="term" value="P:diadenosine pentaphosphate catabolic process"/>
    <property type="evidence" value="ECO:0007669"/>
    <property type="project" value="TreeGrafter"/>
</dbReference>
<dbReference type="PANTHER" id="PTHR12629">
    <property type="entry name" value="DIPHOSPHOINOSITOL POLYPHOSPHATE PHOSPHOHYDROLASE"/>
    <property type="match status" value="1"/>
</dbReference>
<dbReference type="GO" id="GO:1901911">
    <property type="term" value="P:adenosine 5'-(hexahydrogen pentaphosphate) catabolic process"/>
    <property type="evidence" value="ECO:0007669"/>
    <property type="project" value="TreeGrafter"/>
</dbReference>
<dbReference type="PANTHER" id="PTHR12629:SF0">
    <property type="entry name" value="DIPHOSPHOINOSITOL-POLYPHOSPHATE DIPHOSPHATASE"/>
    <property type="match status" value="1"/>
</dbReference>
<evidence type="ECO:0000313" key="6">
    <source>
        <dbReference type="EMBL" id="ANZ74694.1"/>
    </source>
</evidence>
<accession>A0A1B2J9G1</accession>
<evidence type="ECO:0000256" key="1">
    <source>
        <dbReference type="ARBA" id="ARBA00001946"/>
    </source>
</evidence>
<dbReference type="GO" id="GO:0034432">
    <property type="term" value="F:bis(5'-adenosyl)-pentaphosphatase activity"/>
    <property type="evidence" value="ECO:0007669"/>
    <property type="project" value="TreeGrafter"/>
</dbReference>
<evidence type="ECO:0000256" key="2">
    <source>
        <dbReference type="ARBA" id="ARBA00022723"/>
    </source>
</evidence>
<keyword evidence="3" id="KW-0378">Hydrolase</keyword>
<protein>
    <submittedName>
        <fullName evidence="6">BA75_00296T0</fullName>
    </submittedName>
</protein>
<name>A0A1B2J9G1_PICPA</name>
<dbReference type="InterPro" id="IPR015797">
    <property type="entry name" value="NUDIX_hydrolase-like_dom_sf"/>
</dbReference>
<gene>
    <name evidence="6" type="primary">DDP1</name>
    <name evidence="6" type="ORF">ATY40_BA7500296</name>
</gene>
<feature type="domain" description="Nudix hydrolase" evidence="5">
    <location>
        <begin position="25"/>
        <end position="170"/>
    </location>
</feature>
<dbReference type="GO" id="GO:0071543">
    <property type="term" value="P:diphosphoinositol polyphosphate metabolic process"/>
    <property type="evidence" value="ECO:0007669"/>
    <property type="project" value="TreeGrafter"/>
</dbReference>
<keyword evidence="4" id="KW-0460">Magnesium</keyword>
<dbReference type="SUPFAM" id="SSF55811">
    <property type="entry name" value="Nudix"/>
    <property type="match status" value="1"/>
</dbReference>
<organism evidence="6 7">
    <name type="scientific">Komagataella pastoris</name>
    <name type="common">Yeast</name>
    <name type="synonym">Pichia pastoris</name>
    <dbReference type="NCBI Taxonomy" id="4922"/>
    <lineage>
        <taxon>Eukaryota</taxon>
        <taxon>Fungi</taxon>
        <taxon>Dikarya</taxon>
        <taxon>Ascomycota</taxon>
        <taxon>Saccharomycotina</taxon>
        <taxon>Pichiomycetes</taxon>
        <taxon>Pichiales</taxon>
        <taxon>Pichiaceae</taxon>
        <taxon>Komagataella</taxon>
    </lineage>
</organism>
<comment type="cofactor">
    <cofactor evidence="1">
        <name>Mg(2+)</name>
        <dbReference type="ChEBI" id="CHEBI:18420"/>
    </cofactor>
</comment>
<evidence type="ECO:0000313" key="7">
    <source>
        <dbReference type="Proteomes" id="UP000094565"/>
    </source>
</evidence>
<reference evidence="6 7" key="1">
    <citation type="submission" date="2016-02" db="EMBL/GenBank/DDBJ databases">
        <title>Comparative genomic and transcriptomic foundation for Pichia pastoris.</title>
        <authorList>
            <person name="Love K.R."/>
            <person name="Shah K.A."/>
            <person name="Whittaker C.A."/>
            <person name="Wu J."/>
            <person name="Bartlett M.C."/>
            <person name="Ma D."/>
            <person name="Leeson R.L."/>
            <person name="Priest M."/>
            <person name="Young S.K."/>
            <person name="Love J.C."/>
        </authorList>
    </citation>
    <scope>NUCLEOTIDE SEQUENCE [LARGE SCALE GENOMIC DNA]</scope>
    <source>
        <strain evidence="6 7">ATCC 28485</strain>
    </source>
</reference>
<dbReference type="GO" id="GO:0005737">
    <property type="term" value="C:cytoplasm"/>
    <property type="evidence" value="ECO:0007669"/>
    <property type="project" value="TreeGrafter"/>
</dbReference>
<dbReference type="InterPro" id="IPR047198">
    <property type="entry name" value="DDP-like_NUDIX"/>
</dbReference>
<dbReference type="PROSITE" id="PS51462">
    <property type="entry name" value="NUDIX"/>
    <property type="match status" value="1"/>
</dbReference>
<dbReference type="GO" id="GO:0034431">
    <property type="term" value="F:bis(5'-adenosyl)-hexaphosphatase activity"/>
    <property type="evidence" value="ECO:0007669"/>
    <property type="project" value="TreeGrafter"/>
</dbReference>
<dbReference type="GO" id="GO:0046872">
    <property type="term" value="F:metal ion binding"/>
    <property type="evidence" value="ECO:0007669"/>
    <property type="project" value="UniProtKB-KW"/>
</dbReference>
<evidence type="ECO:0000256" key="4">
    <source>
        <dbReference type="ARBA" id="ARBA00022842"/>
    </source>
</evidence>
<dbReference type="InterPro" id="IPR000086">
    <property type="entry name" value="NUDIX_hydrolase_dom"/>
</dbReference>